<dbReference type="InterPro" id="IPR036249">
    <property type="entry name" value="Thioredoxin-like_sf"/>
</dbReference>
<dbReference type="EMBL" id="UINC01011515">
    <property type="protein sequence ID" value="SVA50782.1"/>
    <property type="molecule type" value="Genomic_DNA"/>
</dbReference>
<dbReference type="AlphaFoldDB" id="A0A381WE95"/>
<dbReference type="CDD" id="cd02947">
    <property type="entry name" value="TRX_family"/>
    <property type="match status" value="1"/>
</dbReference>
<sequence>MRETPRVPTNLADLGISDGLIAVVKQDCPTCQLVVPVFKQLAEGPGLTVYSQDDPGFPTEADWVVDDTDLTVSWHLGLDAVPTLVRIEGGTEMARTTGWDRDAWHDFTGQTALGPDLPDFKPG</sequence>
<evidence type="ECO:0008006" key="2">
    <source>
        <dbReference type="Google" id="ProtNLM"/>
    </source>
</evidence>
<reference evidence="1" key="1">
    <citation type="submission" date="2018-05" db="EMBL/GenBank/DDBJ databases">
        <authorList>
            <person name="Lanie J.A."/>
            <person name="Ng W.-L."/>
            <person name="Kazmierczak K.M."/>
            <person name="Andrzejewski T.M."/>
            <person name="Davidsen T.M."/>
            <person name="Wayne K.J."/>
            <person name="Tettelin H."/>
            <person name="Glass J.I."/>
            <person name="Rusch D."/>
            <person name="Podicherti R."/>
            <person name="Tsui H.-C.T."/>
            <person name="Winkler M.E."/>
        </authorList>
    </citation>
    <scope>NUCLEOTIDE SEQUENCE</scope>
</reference>
<name>A0A381WE95_9ZZZZ</name>
<accession>A0A381WE95</accession>
<gene>
    <name evidence="1" type="ORF">METZ01_LOCUS103636</name>
</gene>
<dbReference type="SUPFAM" id="SSF52833">
    <property type="entry name" value="Thioredoxin-like"/>
    <property type="match status" value="1"/>
</dbReference>
<organism evidence="1">
    <name type="scientific">marine metagenome</name>
    <dbReference type="NCBI Taxonomy" id="408172"/>
    <lineage>
        <taxon>unclassified sequences</taxon>
        <taxon>metagenomes</taxon>
        <taxon>ecological metagenomes</taxon>
    </lineage>
</organism>
<protein>
    <recommendedName>
        <fullName evidence="2">Thioredoxin domain-containing protein</fullName>
    </recommendedName>
</protein>
<proteinExistence type="predicted"/>
<evidence type="ECO:0000313" key="1">
    <source>
        <dbReference type="EMBL" id="SVA50782.1"/>
    </source>
</evidence>